<comment type="caution">
    <text evidence="1">The sequence shown here is derived from an EMBL/GenBank/DDBJ whole genome shotgun (WGS) entry which is preliminary data.</text>
</comment>
<protein>
    <submittedName>
        <fullName evidence="1">Uncharacterized protein</fullName>
    </submittedName>
</protein>
<name>A0A2W5F8C5_9SPHI</name>
<organism evidence="1 2">
    <name type="scientific">Pseudopedobacter saltans</name>
    <dbReference type="NCBI Taxonomy" id="151895"/>
    <lineage>
        <taxon>Bacteria</taxon>
        <taxon>Pseudomonadati</taxon>
        <taxon>Bacteroidota</taxon>
        <taxon>Sphingobacteriia</taxon>
        <taxon>Sphingobacteriales</taxon>
        <taxon>Sphingobacteriaceae</taxon>
        <taxon>Pseudopedobacter</taxon>
    </lineage>
</organism>
<sequence length="71" mass="8261">MLKDSSAMLFAIGDTVLHYLYKVDHNDIQFRTIDEKKTYNDSIIILDENDLELSSVLSIKGPFKHRKNNTF</sequence>
<proteinExistence type="predicted"/>
<accession>A0A2W5F8C5</accession>
<evidence type="ECO:0000313" key="2">
    <source>
        <dbReference type="Proteomes" id="UP000249645"/>
    </source>
</evidence>
<gene>
    <name evidence="1" type="ORF">DI598_04065</name>
</gene>
<dbReference type="Proteomes" id="UP000249645">
    <property type="component" value="Unassembled WGS sequence"/>
</dbReference>
<evidence type="ECO:0000313" key="1">
    <source>
        <dbReference type="EMBL" id="PZP51083.1"/>
    </source>
</evidence>
<dbReference type="EMBL" id="QFOI01000043">
    <property type="protein sequence ID" value="PZP51083.1"/>
    <property type="molecule type" value="Genomic_DNA"/>
</dbReference>
<dbReference type="AlphaFoldDB" id="A0A2W5F8C5"/>
<reference evidence="1 2" key="1">
    <citation type="submission" date="2017-11" db="EMBL/GenBank/DDBJ databases">
        <title>Infants hospitalized years apart are colonized by the same room-sourced microbial strains.</title>
        <authorList>
            <person name="Brooks B."/>
            <person name="Olm M.R."/>
            <person name="Firek B.A."/>
            <person name="Baker R."/>
            <person name="Thomas B.C."/>
            <person name="Morowitz M.J."/>
            <person name="Banfield J.F."/>
        </authorList>
    </citation>
    <scope>NUCLEOTIDE SEQUENCE [LARGE SCALE GENOMIC DNA]</scope>
    <source>
        <strain evidence="1">S2_009_000_R2_76</strain>
    </source>
</reference>